<dbReference type="AlphaFoldDB" id="A0A6C0AU09"/>
<organism evidence="2">
    <name type="scientific">viral metagenome</name>
    <dbReference type="NCBI Taxonomy" id="1070528"/>
    <lineage>
        <taxon>unclassified sequences</taxon>
        <taxon>metagenomes</taxon>
        <taxon>organismal metagenomes</taxon>
    </lineage>
</organism>
<evidence type="ECO:0000256" key="1">
    <source>
        <dbReference type="SAM" id="MobiDB-lite"/>
    </source>
</evidence>
<name>A0A6C0AU09_9ZZZZ</name>
<feature type="region of interest" description="Disordered" evidence="1">
    <location>
        <begin position="116"/>
        <end position="137"/>
    </location>
</feature>
<proteinExistence type="predicted"/>
<accession>A0A6C0AU09</accession>
<protein>
    <submittedName>
        <fullName evidence="2">Uncharacterized protein</fullName>
    </submittedName>
</protein>
<reference evidence="2" key="1">
    <citation type="journal article" date="2020" name="Nature">
        <title>Giant virus diversity and host interactions through global metagenomics.</title>
        <authorList>
            <person name="Schulz F."/>
            <person name="Roux S."/>
            <person name="Paez-Espino D."/>
            <person name="Jungbluth S."/>
            <person name="Walsh D.A."/>
            <person name="Denef V.J."/>
            <person name="McMahon K.D."/>
            <person name="Konstantinidis K.T."/>
            <person name="Eloe-Fadrosh E.A."/>
            <person name="Kyrpides N.C."/>
            <person name="Woyke T."/>
        </authorList>
    </citation>
    <scope>NUCLEOTIDE SEQUENCE</scope>
    <source>
        <strain evidence="2">GVMAG-S-1103017-74</strain>
    </source>
</reference>
<sequence>MASAQFRADVSARVADAAAPYLPRQVRLRGKNVTAESATRALLAKAVRAFDMLDGRRKRAHLEAVHKQVDALLRRVDRAARAALRRHKAATEDPDGYDSDTTVLLPEGWLVSQASPRRPDAAALGDATTSARCGGSSLPIALPRDVDTLK</sequence>
<evidence type="ECO:0000313" key="2">
    <source>
        <dbReference type="EMBL" id="QHS83046.1"/>
    </source>
</evidence>
<dbReference type="EMBL" id="MN740865">
    <property type="protein sequence ID" value="QHS83046.1"/>
    <property type="molecule type" value="Genomic_DNA"/>
</dbReference>